<reference evidence="1" key="1">
    <citation type="journal article" date="2020" name="Nature">
        <title>Giant virus diversity and host interactions through global metagenomics.</title>
        <authorList>
            <person name="Schulz F."/>
            <person name="Roux S."/>
            <person name="Paez-Espino D."/>
            <person name="Jungbluth S."/>
            <person name="Walsh D.A."/>
            <person name="Denef V.J."/>
            <person name="McMahon K.D."/>
            <person name="Konstantinidis K.T."/>
            <person name="Eloe-Fadrosh E.A."/>
            <person name="Kyrpides N.C."/>
            <person name="Woyke T."/>
        </authorList>
    </citation>
    <scope>NUCLEOTIDE SEQUENCE</scope>
    <source>
        <strain evidence="1">GVMAG-M-3300009151-50</strain>
    </source>
</reference>
<accession>A0A6C0EQQ9</accession>
<organism evidence="1">
    <name type="scientific">viral metagenome</name>
    <dbReference type="NCBI Taxonomy" id="1070528"/>
    <lineage>
        <taxon>unclassified sequences</taxon>
        <taxon>metagenomes</taxon>
        <taxon>organismal metagenomes</taxon>
    </lineage>
</organism>
<protein>
    <submittedName>
        <fullName evidence="1">Uncharacterized protein</fullName>
    </submittedName>
</protein>
<name>A0A6C0EQQ9_9ZZZZ</name>
<dbReference type="EMBL" id="MN738913">
    <property type="protein sequence ID" value="QHT30853.1"/>
    <property type="molecule type" value="Genomic_DNA"/>
</dbReference>
<sequence length="77" mass="8139">MLSSKVKHAVALALLFFVISSPYTYKLVDQVVSAIVGNLMPSMAHLFKIADAGCPTTYGLAVHSAVFGVAAYLLHTA</sequence>
<dbReference type="AlphaFoldDB" id="A0A6C0EQQ9"/>
<proteinExistence type="predicted"/>
<evidence type="ECO:0000313" key="1">
    <source>
        <dbReference type="EMBL" id="QHT30853.1"/>
    </source>
</evidence>